<dbReference type="Proteomes" id="UP000282184">
    <property type="component" value="Unassembled WGS sequence"/>
</dbReference>
<dbReference type="OrthoDB" id="9793389at2"/>
<keyword evidence="2" id="KW-0808">Transferase</keyword>
<keyword evidence="3" id="KW-1185">Reference proteome</keyword>
<dbReference type="EMBL" id="RXOF01000024">
    <property type="protein sequence ID" value="RTQ44885.1"/>
    <property type="molecule type" value="Genomic_DNA"/>
</dbReference>
<dbReference type="PROSITE" id="PS51729">
    <property type="entry name" value="GNAT_YJDJ"/>
    <property type="match status" value="1"/>
</dbReference>
<dbReference type="InterPro" id="IPR045057">
    <property type="entry name" value="Gcn5-rel_NAT"/>
</dbReference>
<dbReference type="GO" id="GO:0016740">
    <property type="term" value="F:transferase activity"/>
    <property type="evidence" value="ECO:0007669"/>
    <property type="project" value="UniProtKB-KW"/>
</dbReference>
<comment type="caution">
    <text evidence="2">The sequence shown here is derived from an EMBL/GenBank/DDBJ whole genome shotgun (WGS) entry which is preliminary data.</text>
</comment>
<dbReference type="SUPFAM" id="SSF55729">
    <property type="entry name" value="Acyl-CoA N-acyltransferases (Nat)"/>
    <property type="match status" value="1"/>
</dbReference>
<proteinExistence type="predicted"/>
<dbReference type="Gene3D" id="3.40.630.30">
    <property type="match status" value="1"/>
</dbReference>
<dbReference type="PANTHER" id="PTHR31435:SF9">
    <property type="entry name" value="PROTEIN NATD1"/>
    <property type="match status" value="1"/>
</dbReference>
<name>A0A431TU42_9BACT</name>
<evidence type="ECO:0000313" key="3">
    <source>
        <dbReference type="Proteomes" id="UP000282184"/>
    </source>
</evidence>
<dbReference type="PANTHER" id="PTHR31435">
    <property type="entry name" value="PROTEIN NATD1"/>
    <property type="match status" value="1"/>
</dbReference>
<accession>A0A431TU42</accession>
<feature type="domain" description="N-acetyltransferase" evidence="1">
    <location>
        <begin position="8"/>
        <end position="94"/>
    </location>
</feature>
<evidence type="ECO:0000313" key="2">
    <source>
        <dbReference type="EMBL" id="RTQ44885.1"/>
    </source>
</evidence>
<evidence type="ECO:0000259" key="1">
    <source>
        <dbReference type="PROSITE" id="PS51729"/>
    </source>
</evidence>
<dbReference type="Pfam" id="PF14542">
    <property type="entry name" value="Acetyltransf_CG"/>
    <property type="match status" value="1"/>
</dbReference>
<dbReference type="CDD" id="cd04301">
    <property type="entry name" value="NAT_SF"/>
    <property type="match status" value="1"/>
</dbReference>
<sequence>MPASMHVEHQSEDQTFYLTAHGYEGELAYSRPAGGVVDFQHTFVDEHLRGKGAAEALARAGLDWARAEGLRVRTGCPYMRKFVEQHQEYQELLDPNAPETEAVD</sequence>
<protein>
    <submittedName>
        <fullName evidence="2">N-acetyltransferase</fullName>
    </submittedName>
</protein>
<dbReference type="InterPro" id="IPR031165">
    <property type="entry name" value="GNAT_YJDJ"/>
</dbReference>
<reference evidence="2 3" key="1">
    <citation type="submission" date="2018-12" db="EMBL/GenBank/DDBJ databases">
        <title>Hymenobacter gummosus sp. nov., isolated from a spring.</title>
        <authorList>
            <person name="Nie L."/>
        </authorList>
    </citation>
    <scope>NUCLEOTIDE SEQUENCE [LARGE SCALE GENOMIC DNA]</scope>
    <source>
        <strain evidence="2 3">KCTC 52166</strain>
    </source>
</reference>
<dbReference type="InterPro" id="IPR016181">
    <property type="entry name" value="Acyl_CoA_acyltransferase"/>
</dbReference>
<gene>
    <name evidence="2" type="ORF">EJV47_27150</name>
</gene>
<organism evidence="2 3">
    <name type="scientific">Hymenobacter gummosus</name>
    <dbReference type="NCBI Taxonomy" id="1776032"/>
    <lineage>
        <taxon>Bacteria</taxon>
        <taxon>Pseudomonadati</taxon>
        <taxon>Bacteroidota</taxon>
        <taxon>Cytophagia</taxon>
        <taxon>Cytophagales</taxon>
        <taxon>Hymenobacteraceae</taxon>
        <taxon>Hymenobacter</taxon>
    </lineage>
</organism>
<dbReference type="AlphaFoldDB" id="A0A431TU42"/>